<accession>A0ABP8ZCF6</accession>
<name>A0ABP8ZCF6_9MICO</name>
<protein>
    <submittedName>
        <fullName evidence="1">Uncharacterized protein</fullName>
    </submittedName>
</protein>
<organism evidence="1 2">
    <name type="scientific">Amnibacterium soli</name>
    <dbReference type="NCBI Taxonomy" id="1282736"/>
    <lineage>
        <taxon>Bacteria</taxon>
        <taxon>Bacillati</taxon>
        <taxon>Actinomycetota</taxon>
        <taxon>Actinomycetes</taxon>
        <taxon>Micrococcales</taxon>
        <taxon>Microbacteriaceae</taxon>
        <taxon>Amnibacterium</taxon>
    </lineage>
</organism>
<dbReference type="RefSeq" id="WP_345481789.1">
    <property type="nucleotide sequence ID" value="NZ_BAABLP010000006.1"/>
</dbReference>
<keyword evidence="2" id="KW-1185">Reference proteome</keyword>
<evidence type="ECO:0000313" key="1">
    <source>
        <dbReference type="EMBL" id="GAA4752597.1"/>
    </source>
</evidence>
<comment type="caution">
    <text evidence="1">The sequence shown here is derived from an EMBL/GenBank/DDBJ whole genome shotgun (WGS) entry which is preliminary data.</text>
</comment>
<evidence type="ECO:0000313" key="2">
    <source>
        <dbReference type="Proteomes" id="UP001500121"/>
    </source>
</evidence>
<dbReference type="Proteomes" id="UP001500121">
    <property type="component" value="Unassembled WGS sequence"/>
</dbReference>
<proteinExistence type="predicted"/>
<reference evidence="2" key="1">
    <citation type="journal article" date="2019" name="Int. J. Syst. Evol. Microbiol.">
        <title>The Global Catalogue of Microorganisms (GCM) 10K type strain sequencing project: providing services to taxonomists for standard genome sequencing and annotation.</title>
        <authorList>
            <consortium name="The Broad Institute Genomics Platform"/>
            <consortium name="The Broad Institute Genome Sequencing Center for Infectious Disease"/>
            <person name="Wu L."/>
            <person name="Ma J."/>
        </authorList>
    </citation>
    <scope>NUCLEOTIDE SEQUENCE [LARGE SCALE GENOMIC DNA]</scope>
    <source>
        <strain evidence="2">JCM 19015</strain>
    </source>
</reference>
<dbReference type="EMBL" id="BAABLP010000006">
    <property type="protein sequence ID" value="GAA4752597.1"/>
    <property type="molecule type" value="Genomic_DNA"/>
</dbReference>
<sequence length="75" mass="7631">MAVSVNLDSLLDKAYESSSLQEILDAPVAALAGVSDSDAEALKSAFNIKTVGDLGKNKYFAAAVALADLSKAGAK</sequence>
<gene>
    <name evidence="1" type="ORF">GCM10025783_26820</name>
</gene>